<proteinExistence type="predicted"/>
<dbReference type="AlphaFoldDB" id="A0A2H1VWZ1"/>
<protein>
    <submittedName>
        <fullName evidence="1">SFRICE_011245</fullName>
    </submittedName>
</protein>
<gene>
    <name evidence="1" type="ORF">SFRICE_011245</name>
</gene>
<evidence type="ECO:0000313" key="1">
    <source>
        <dbReference type="EMBL" id="SOQ44724.1"/>
    </source>
</evidence>
<name>A0A2H1VWZ1_SPOFR</name>
<accession>A0A2H1VWZ1</accession>
<organism evidence="1">
    <name type="scientific">Spodoptera frugiperda</name>
    <name type="common">Fall armyworm</name>
    <dbReference type="NCBI Taxonomy" id="7108"/>
    <lineage>
        <taxon>Eukaryota</taxon>
        <taxon>Metazoa</taxon>
        <taxon>Ecdysozoa</taxon>
        <taxon>Arthropoda</taxon>
        <taxon>Hexapoda</taxon>
        <taxon>Insecta</taxon>
        <taxon>Pterygota</taxon>
        <taxon>Neoptera</taxon>
        <taxon>Endopterygota</taxon>
        <taxon>Lepidoptera</taxon>
        <taxon>Glossata</taxon>
        <taxon>Ditrysia</taxon>
        <taxon>Noctuoidea</taxon>
        <taxon>Noctuidae</taxon>
        <taxon>Amphipyrinae</taxon>
        <taxon>Spodoptera</taxon>
    </lineage>
</organism>
<reference evidence="1" key="1">
    <citation type="submission" date="2016-07" db="EMBL/GenBank/DDBJ databases">
        <authorList>
            <person name="Bretaudeau A."/>
        </authorList>
    </citation>
    <scope>NUCLEOTIDE SEQUENCE</scope>
    <source>
        <strain evidence="1">Rice</strain>
        <tissue evidence="1">Whole body</tissue>
    </source>
</reference>
<sequence>MERIVAFLVIFSTNFAIQSYPIENGFSVKFNPISPKEELRPRKFGALFVKIPQEFKQQEDERRETLIKAHLPQQDTTAGYSNQVAKLLFPRRVIYTTDNNNSSKQWASDVNFLNLPVLRQPYDNYKIIVAAAPPNMRLTGDNKRTIIYVVFPDDGSSESGEYSIPTVYFVNERRGKSPREKKETPEPIIIIDSNRTVTGIKSKEISKYVKFNNKWTSHNSYKVVR</sequence>
<dbReference type="EMBL" id="ODYU01004640">
    <property type="protein sequence ID" value="SOQ44724.1"/>
    <property type="molecule type" value="Genomic_DNA"/>
</dbReference>